<evidence type="ECO:0000313" key="3">
    <source>
        <dbReference type="Proteomes" id="UP000266723"/>
    </source>
</evidence>
<dbReference type="EMBL" id="QGKV02000299">
    <property type="protein sequence ID" value="KAF3592268.1"/>
    <property type="molecule type" value="Genomic_DNA"/>
</dbReference>
<keyword evidence="1" id="KW-1133">Transmembrane helix</keyword>
<keyword evidence="1" id="KW-0472">Membrane</keyword>
<reference evidence="2 3" key="1">
    <citation type="journal article" date="2020" name="BMC Genomics">
        <title>Intraspecific diversification of the crop wild relative Brassica cretica Lam. using demographic model selection.</title>
        <authorList>
            <person name="Kioukis A."/>
            <person name="Michalopoulou V.A."/>
            <person name="Briers L."/>
            <person name="Pirintsos S."/>
            <person name="Studholme D.J."/>
            <person name="Pavlidis P."/>
            <person name="Sarris P.F."/>
        </authorList>
    </citation>
    <scope>NUCLEOTIDE SEQUENCE [LARGE SCALE GENOMIC DNA]</scope>
    <source>
        <strain evidence="3">cv. PFS-1207/04</strain>
    </source>
</reference>
<accession>A0ABQ7E6W2</accession>
<organism evidence="2 3">
    <name type="scientific">Brassica cretica</name>
    <name type="common">Mustard</name>
    <dbReference type="NCBI Taxonomy" id="69181"/>
    <lineage>
        <taxon>Eukaryota</taxon>
        <taxon>Viridiplantae</taxon>
        <taxon>Streptophyta</taxon>
        <taxon>Embryophyta</taxon>
        <taxon>Tracheophyta</taxon>
        <taxon>Spermatophyta</taxon>
        <taxon>Magnoliopsida</taxon>
        <taxon>eudicotyledons</taxon>
        <taxon>Gunneridae</taxon>
        <taxon>Pentapetalae</taxon>
        <taxon>rosids</taxon>
        <taxon>malvids</taxon>
        <taxon>Brassicales</taxon>
        <taxon>Brassicaceae</taxon>
        <taxon>Brassiceae</taxon>
        <taxon>Brassica</taxon>
    </lineage>
</organism>
<protein>
    <submittedName>
        <fullName evidence="2">Uncharacterized protein</fullName>
    </submittedName>
</protein>
<keyword evidence="3" id="KW-1185">Reference proteome</keyword>
<dbReference type="Proteomes" id="UP000266723">
    <property type="component" value="Unassembled WGS sequence"/>
</dbReference>
<keyword evidence="1" id="KW-0812">Transmembrane</keyword>
<evidence type="ECO:0000256" key="1">
    <source>
        <dbReference type="SAM" id="Phobius"/>
    </source>
</evidence>
<name>A0ABQ7E6W2_BRACR</name>
<comment type="caution">
    <text evidence="2">The sequence shown here is derived from an EMBL/GenBank/DDBJ whole genome shotgun (WGS) entry which is preliminary data.</text>
</comment>
<proteinExistence type="predicted"/>
<feature type="transmembrane region" description="Helical" evidence="1">
    <location>
        <begin position="20"/>
        <end position="44"/>
    </location>
</feature>
<sequence length="71" mass="7960">MAKPYSSSSSQTNLASCAVAAIFIVFLIIASVTVYLTVTARFLARHGIARMIDEWIMMHKNPHTDKWDSMN</sequence>
<evidence type="ECO:0000313" key="2">
    <source>
        <dbReference type="EMBL" id="KAF3592268.1"/>
    </source>
</evidence>
<gene>
    <name evidence="2" type="ORF">DY000_02027203</name>
</gene>